<evidence type="ECO:0008006" key="4">
    <source>
        <dbReference type="Google" id="ProtNLM"/>
    </source>
</evidence>
<proteinExistence type="predicted"/>
<organism evidence="2 3">
    <name type="scientific">Chitinophaga rhizophila</name>
    <dbReference type="NCBI Taxonomy" id="2866212"/>
    <lineage>
        <taxon>Bacteria</taxon>
        <taxon>Pseudomonadati</taxon>
        <taxon>Bacteroidota</taxon>
        <taxon>Chitinophagia</taxon>
        <taxon>Chitinophagales</taxon>
        <taxon>Chitinophagaceae</taxon>
        <taxon>Chitinophaga</taxon>
    </lineage>
</organism>
<name>A0ABS7GDB9_9BACT</name>
<dbReference type="EMBL" id="JAICCF010000003">
    <property type="protein sequence ID" value="MBW8685674.1"/>
    <property type="molecule type" value="Genomic_DNA"/>
</dbReference>
<reference evidence="2 3" key="1">
    <citation type="submission" date="2021-08" db="EMBL/GenBank/DDBJ databases">
        <title>The genome sequence of Chitinophaga sp. B61.</title>
        <authorList>
            <person name="Zhang X."/>
        </authorList>
    </citation>
    <scope>NUCLEOTIDE SEQUENCE [LARGE SCALE GENOMIC DNA]</scope>
    <source>
        <strain evidence="2 3">B61</strain>
    </source>
</reference>
<feature type="signal peptide" evidence="1">
    <location>
        <begin position="1"/>
        <end position="26"/>
    </location>
</feature>
<protein>
    <recommendedName>
        <fullName evidence="4">Lipoprotein</fullName>
    </recommendedName>
</protein>
<accession>A0ABS7GDB9</accession>
<gene>
    <name evidence="2" type="ORF">K1Y79_15140</name>
</gene>
<comment type="caution">
    <text evidence="2">The sequence shown here is derived from an EMBL/GenBank/DDBJ whole genome shotgun (WGS) entry which is preliminary data.</text>
</comment>
<keyword evidence="3" id="KW-1185">Reference proteome</keyword>
<sequence>MKSYFCFNRILAGVVVLLLMATFFFACSKATETAKPDANQADNITINAAADQAIVSGIYDDLFGIALEIGSKEGMNQAGRKASELGGKLGSCAIPEIDDVSQGQWPKTMLIKFGAGCADLTGRVRAGNIQVTYTNYFYYPGAVITIKPLSYTVNGIAVQGTKVITNLSTNSIYKYSAVMNDGVLKLDTVTVNYKSNATITQTDGLSTLTDVTDDVFSIYGTDSLLYPNGTAAAIVVGEADALERRIECPWFSKGKALVTVGNLTANVNYGNGICDDSVSIDLGDKVKSIKLPK</sequence>
<evidence type="ECO:0000256" key="1">
    <source>
        <dbReference type="SAM" id="SignalP"/>
    </source>
</evidence>
<feature type="chain" id="PRO_5046898656" description="Lipoprotein" evidence="1">
    <location>
        <begin position="27"/>
        <end position="293"/>
    </location>
</feature>
<dbReference type="Proteomes" id="UP000812961">
    <property type="component" value="Unassembled WGS sequence"/>
</dbReference>
<evidence type="ECO:0000313" key="2">
    <source>
        <dbReference type="EMBL" id="MBW8685674.1"/>
    </source>
</evidence>
<evidence type="ECO:0000313" key="3">
    <source>
        <dbReference type="Proteomes" id="UP000812961"/>
    </source>
</evidence>
<keyword evidence="1" id="KW-0732">Signal</keyword>
<dbReference type="RefSeq" id="WP_220251015.1">
    <property type="nucleotide sequence ID" value="NZ_JAICCF010000003.1"/>
</dbReference>
<dbReference type="PROSITE" id="PS51257">
    <property type="entry name" value="PROKAR_LIPOPROTEIN"/>
    <property type="match status" value="1"/>
</dbReference>